<keyword evidence="3" id="KW-0813">Transport</keyword>
<evidence type="ECO:0000256" key="3">
    <source>
        <dbReference type="ARBA" id="ARBA00022448"/>
    </source>
</evidence>
<evidence type="ECO:0000256" key="8">
    <source>
        <dbReference type="RuleBase" id="RU363041"/>
    </source>
</evidence>
<keyword evidence="4 8" id="KW-1003">Cell membrane</keyword>
<dbReference type="PANTHER" id="PTHR30269:SF0">
    <property type="entry name" value="MEMBRANE TRANSPORTER PROTEIN YFCA-RELATED"/>
    <property type="match status" value="1"/>
</dbReference>
<dbReference type="STRING" id="1758689.SGUI_0286"/>
<evidence type="ECO:0000256" key="7">
    <source>
        <dbReference type="ARBA" id="ARBA00023136"/>
    </source>
</evidence>
<evidence type="ECO:0000256" key="6">
    <source>
        <dbReference type="ARBA" id="ARBA00022989"/>
    </source>
</evidence>
<gene>
    <name evidence="9" type="ORF">SGUI_0286</name>
</gene>
<keyword evidence="7 8" id="KW-0472">Membrane</keyword>
<dbReference type="OrthoDB" id="3782574at2"/>
<evidence type="ECO:0000313" key="10">
    <source>
        <dbReference type="Proteomes" id="UP000092482"/>
    </source>
</evidence>
<name>A0A1B1N8C2_9MICO</name>
<feature type="transmembrane region" description="Helical" evidence="8">
    <location>
        <begin position="102"/>
        <end position="121"/>
    </location>
</feature>
<keyword evidence="6 8" id="KW-1133">Transmembrane helix</keyword>
<dbReference type="Pfam" id="PF01925">
    <property type="entry name" value="TauE"/>
    <property type="match status" value="1"/>
</dbReference>
<dbReference type="PANTHER" id="PTHR30269">
    <property type="entry name" value="TRANSMEMBRANE PROTEIN YFCA"/>
    <property type="match status" value="1"/>
</dbReference>
<sequence>MSALEVVAIILAGLAAGTINTIVGSGTLVTFPTLLLFGYPPVSANVSNSLGLVPGGLTGTWGYRHELRSLGPMLRRLGPASLLGSVIGALLLLWLPPAAFETIVPVLILIALLLVVFGPRLQRWAARQHADRITPGRWVALIVGILLAGVYGGYFGAAQGVLLLGIMSILLPLGLQQINGIKNVLATIANLVAALVFLVVAPELVDWVVVLLISIGSLLGGLIGARVGRRMPPNVLRAVIVVIGTVAIVNLLVT</sequence>
<proteinExistence type="inferred from homology"/>
<dbReference type="KEGG" id="serj:SGUI_0286"/>
<feature type="transmembrane region" description="Helical" evidence="8">
    <location>
        <begin position="235"/>
        <end position="253"/>
    </location>
</feature>
<evidence type="ECO:0000256" key="5">
    <source>
        <dbReference type="ARBA" id="ARBA00022692"/>
    </source>
</evidence>
<protein>
    <recommendedName>
        <fullName evidence="8">Probable membrane transporter protein</fullName>
    </recommendedName>
</protein>
<keyword evidence="5 8" id="KW-0812">Transmembrane</keyword>
<evidence type="ECO:0000256" key="1">
    <source>
        <dbReference type="ARBA" id="ARBA00004651"/>
    </source>
</evidence>
<dbReference type="RefSeq" id="WP_066635371.1">
    <property type="nucleotide sequence ID" value="NZ_CP014989.1"/>
</dbReference>
<dbReference type="PATRIC" id="fig|1758689.4.peg.291"/>
<dbReference type="InterPro" id="IPR052017">
    <property type="entry name" value="TSUP"/>
</dbReference>
<feature type="transmembrane region" description="Helical" evidence="8">
    <location>
        <begin position="184"/>
        <end position="201"/>
    </location>
</feature>
<dbReference type="GO" id="GO:0005886">
    <property type="term" value="C:plasma membrane"/>
    <property type="evidence" value="ECO:0007669"/>
    <property type="project" value="UniProtKB-SubCell"/>
</dbReference>
<keyword evidence="10" id="KW-1185">Reference proteome</keyword>
<accession>A0A1B1N8C2</accession>
<reference evidence="9 10" key="1">
    <citation type="submission" date="2016-03" db="EMBL/GenBank/DDBJ databases">
        <title>Shallow-sea hydrothermal system.</title>
        <authorList>
            <person name="Tang K."/>
        </authorList>
    </citation>
    <scope>NUCLEOTIDE SEQUENCE [LARGE SCALE GENOMIC DNA]</scope>
    <source>
        <strain evidence="9 10">JLT9</strain>
    </source>
</reference>
<feature type="transmembrane region" description="Helical" evidence="8">
    <location>
        <begin position="6"/>
        <end position="39"/>
    </location>
</feature>
<dbReference type="EMBL" id="CP014989">
    <property type="protein sequence ID" value="ANS77682.1"/>
    <property type="molecule type" value="Genomic_DNA"/>
</dbReference>
<organism evidence="9 10">
    <name type="scientific">Serinicoccus hydrothermalis</name>
    <dbReference type="NCBI Taxonomy" id="1758689"/>
    <lineage>
        <taxon>Bacteria</taxon>
        <taxon>Bacillati</taxon>
        <taxon>Actinomycetota</taxon>
        <taxon>Actinomycetes</taxon>
        <taxon>Micrococcales</taxon>
        <taxon>Ornithinimicrobiaceae</taxon>
        <taxon>Serinicoccus</taxon>
    </lineage>
</organism>
<evidence type="ECO:0000256" key="4">
    <source>
        <dbReference type="ARBA" id="ARBA00022475"/>
    </source>
</evidence>
<dbReference type="Proteomes" id="UP000092482">
    <property type="component" value="Chromosome"/>
</dbReference>
<feature type="transmembrane region" description="Helical" evidence="8">
    <location>
        <begin position="77"/>
        <end position="96"/>
    </location>
</feature>
<comment type="similarity">
    <text evidence="2 8">Belongs to the 4-toluene sulfonate uptake permease (TSUP) (TC 2.A.102) family.</text>
</comment>
<comment type="subcellular location">
    <subcellularLocation>
        <location evidence="1 8">Cell membrane</location>
        <topology evidence="1 8">Multi-pass membrane protein</topology>
    </subcellularLocation>
</comment>
<dbReference type="InterPro" id="IPR002781">
    <property type="entry name" value="TM_pro_TauE-like"/>
</dbReference>
<evidence type="ECO:0000313" key="9">
    <source>
        <dbReference type="EMBL" id="ANS77682.1"/>
    </source>
</evidence>
<dbReference type="AlphaFoldDB" id="A0A1B1N8C2"/>
<feature type="transmembrane region" description="Helical" evidence="8">
    <location>
        <begin position="207"/>
        <end position="228"/>
    </location>
</feature>
<evidence type="ECO:0000256" key="2">
    <source>
        <dbReference type="ARBA" id="ARBA00009142"/>
    </source>
</evidence>